<evidence type="ECO:0000313" key="1">
    <source>
        <dbReference type="EMBL" id="KDQ62443.1"/>
    </source>
</evidence>
<sequence>MPGPHVVEVCLFPAKEGYQNDPKVMHDAFSYIYKVATGLNYIYHGFQTEDKNNGYFFLSWATYQDHKKLMDDTELYPPLISKIVPHLAGPLDMVHVEFKTDPLKSFKAPATEIAIIKPKSPEQKAQVLELMKELEKRLNEAPYEQSCAWGQGIEEGKQDTIVLVVGWDSVQDHWDQVDQSKGYQPLVSVVQKAFQVADLDVKHARLIRYSP</sequence>
<dbReference type="HOGENOM" id="CLU_081631_3_2_1"/>
<name>A0A067Q5Z1_9AGAM</name>
<proteinExistence type="predicted"/>
<dbReference type="Gene3D" id="3.30.70.100">
    <property type="match status" value="2"/>
</dbReference>
<evidence type="ECO:0008006" key="3">
    <source>
        <dbReference type="Google" id="ProtNLM"/>
    </source>
</evidence>
<accession>A0A067Q5Z1</accession>
<dbReference type="Proteomes" id="UP000027265">
    <property type="component" value="Unassembled WGS sequence"/>
</dbReference>
<dbReference type="OrthoDB" id="3830579at2759"/>
<protein>
    <recommendedName>
        <fullName evidence="3">ABM domain-containing protein</fullName>
    </recommendedName>
</protein>
<reference evidence="2" key="1">
    <citation type="journal article" date="2014" name="Proc. Natl. Acad. Sci. U.S.A.">
        <title>Extensive sampling of basidiomycete genomes demonstrates inadequacy of the white-rot/brown-rot paradigm for wood decay fungi.</title>
        <authorList>
            <person name="Riley R."/>
            <person name="Salamov A.A."/>
            <person name="Brown D.W."/>
            <person name="Nagy L.G."/>
            <person name="Floudas D."/>
            <person name="Held B.W."/>
            <person name="Levasseur A."/>
            <person name="Lombard V."/>
            <person name="Morin E."/>
            <person name="Otillar R."/>
            <person name="Lindquist E.A."/>
            <person name="Sun H."/>
            <person name="LaButti K.M."/>
            <person name="Schmutz J."/>
            <person name="Jabbour D."/>
            <person name="Luo H."/>
            <person name="Baker S.E."/>
            <person name="Pisabarro A.G."/>
            <person name="Walton J.D."/>
            <person name="Blanchette R.A."/>
            <person name="Henrissat B."/>
            <person name="Martin F."/>
            <person name="Cullen D."/>
            <person name="Hibbett D.S."/>
            <person name="Grigoriev I.V."/>
        </authorList>
    </citation>
    <scope>NUCLEOTIDE SEQUENCE [LARGE SCALE GENOMIC DNA]</scope>
    <source>
        <strain evidence="2">MUCL 33604</strain>
    </source>
</reference>
<dbReference type="STRING" id="933084.A0A067Q5Z1"/>
<dbReference type="AlphaFoldDB" id="A0A067Q5Z1"/>
<dbReference type="InParanoid" id="A0A067Q5Z1"/>
<keyword evidence="2" id="KW-1185">Reference proteome</keyword>
<evidence type="ECO:0000313" key="2">
    <source>
        <dbReference type="Proteomes" id="UP000027265"/>
    </source>
</evidence>
<dbReference type="EMBL" id="KL197711">
    <property type="protein sequence ID" value="KDQ62443.1"/>
    <property type="molecule type" value="Genomic_DNA"/>
</dbReference>
<organism evidence="1 2">
    <name type="scientific">Jaapia argillacea MUCL 33604</name>
    <dbReference type="NCBI Taxonomy" id="933084"/>
    <lineage>
        <taxon>Eukaryota</taxon>
        <taxon>Fungi</taxon>
        <taxon>Dikarya</taxon>
        <taxon>Basidiomycota</taxon>
        <taxon>Agaricomycotina</taxon>
        <taxon>Agaricomycetes</taxon>
        <taxon>Agaricomycetidae</taxon>
        <taxon>Jaapiales</taxon>
        <taxon>Jaapiaceae</taxon>
        <taxon>Jaapia</taxon>
    </lineage>
</organism>
<gene>
    <name evidence="1" type="ORF">JAAARDRAFT_54398</name>
</gene>